<evidence type="ECO:0000313" key="4">
    <source>
        <dbReference type="EMBL" id="KAG7402658.1"/>
    </source>
</evidence>
<dbReference type="InterPro" id="IPR039327">
    <property type="entry name" value="CON7-like"/>
</dbReference>
<feature type="domain" description="C2H2-type" evidence="3">
    <location>
        <begin position="188"/>
        <end position="219"/>
    </location>
</feature>
<feature type="compositionally biased region" description="Polar residues" evidence="2">
    <location>
        <begin position="1"/>
        <end position="16"/>
    </location>
</feature>
<dbReference type="AlphaFoldDB" id="A0A8J5NH31"/>
<feature type="region of interest" description="Disordered" evidence="2">
    <location>
        <begin position="1"/>
        <end position="84"/>
    </location>
</feature>
<name>A0A8J5NH31_FUSOX</name>
<accession>A0A8J5NH31</accession>
<feature type="region of interest" description="Disordered" evidence="2">
    <location>
        <begin position="231"/>
        <end position="272"/>
    </location>
</feature>
<proteinExistence type="predicted"/>
<feature type="compositionally biased region" description="Basic and acidic residues" evidence="2">
    <location>
        <begin position="231"/>
        <end position="249"/>
    </location>
</feature>
<dbReference type="PROSITE" id="PS00028">
    <property type="entry name" value="ZINC_FINGER_C2H2_1"/>
    <property type="match status" value="1"/>
</dbReference>
<dbReference type="PANTHER" id="PTHR36167:SF3">
    <property type="entry name" value="C2H2 FINGER DOMAIN TRANSCRIPTION FACTOR (EUROFUNG)-RELATED"/>
    <property type="match status" value="1"/>
</dbReference>
<comment type="caution">
    <text evidence="4">The sequence shown here is derived from an EMBL/GenBank/DDBJ whole genome shotgun (WGS) entry which is preliminary data.</text>
</comment>
<feature type="compositionally biased region" description="Polar residues" evidence="2">
    <location>
        <begin position="44"/>
        <end position="54"/>
    </location>
</feature>
<feature type="compositionally biased region" description="Low complexity" evidence="2">
    <location>
        <begin position="25"/>
        <end position="40"/>
    </location>
</feature>
<dbReference type="GO" id="GO:0006355">
    <property type="term" value="P:regulation of DNA-templated transcription"/>
    <property type="evidence" value="ECO:0007669"/>
    <property type="project" value="InterPro"/>
</dbReference>
<dbReference type="PROSITE" id="PS50157">
    <property type="entry name" value="ZINC_FINGER_C2H2_2"/>
    <property type="match status" value="1"/>
</dbReference>
<organism evidence="4 5">
    <name type="scientific">Fusarium oxysporum f. sp. rapae</name>
    <dbReference type="NCBI Taxonomy" id="485398"/>
    <lineage>
        <taxon>Eukaryota</taxon>
        <taxon>Fungi</taxon>
        <taxon>Dikarya</taxon>
        <taxon>Ascomycota</taxon>
        <taxon>Pezizomycotina</taxon>
        <taxon>Sordariomycetes</taxon>
        <taxon>Hypocreomycetidae</taxon>
        <taxon>Hypocreales</taxon>
        <taxon>Nectriaceae</taxon>
        <taxon>Fusarium</taxon>
        <taxon>Fusarium oxysporum species complex</taxon>
    </lineage>
</organism>
<keyword evidence="1" id="KW-0479">Metal-binding</keyword>
<dbReference type="Proteomes" id="UP000694050">
    <property type="component" value="Unassembled WGS sequence"/>
</dbReference>
<evidence type="ECO:0000259" key="3">
    <source>
        <dbReference type="PROSITE" id="PS50157"/>
    </source>
</evidence>
<keyword evidence="1" id="KW-0863">Zinc-finger</keyword>
<sequence>MEVAQSGSQADHTSVAQYPVRREVNYSTSSTPTSNYDSPPKSAASGSFLENVQRSYHLANGTRSKDGCSHQAYPVKSDNNVPTDPSIVAPNTTYASYGQHSTHASSPEITRSYSHRGGGIYAQPQLDRPGYVQYGGTPLTPGPPAYAQNPASMLPQSRINKAYPFVHGPPVPGKRRPRRHPDKIDRIYKCGWNGCEKAYGTLNHLNAHVTMQSHGQRRTPDEFKKIREEWKQRKKKEEANRHPKGERQRQAAAAAAAQIGGGEPRGQYGALDPSYIGQTVQMPFSGYQVVPQQHFTAN</sequence>
<dbReference type="GO" id="GO:0008270">
    <property type="term" value="F:zinc ion binding"/>
    <property type="evidence" value="ECO:0007669"/>
    <property type="project" value="UniProtKB-KW"/>
</dbReference>
<dbReference type="PANTHER" id="PTHR36167">
    <property type="entry name" value="C2H2 FINGER DOMAIN TRANSCRIPTION FACTOR (EUROFUNG)-RELATED"/>
    <property type="match status" value="1"/>
</dbReference>
<dbReference type="InterPro" id="IPR013087">
    <property type="entry name" value="Znf_C2H2_type"/>
</dbReference>
<evidence type="ECO:0000313" key="5">
    <source>
        <dbReference type="Proteomes" id="UP000694050"/>
    </source>
</evidence>
<evidence type="ECO:0000256" key="2">
    <source>
        <dbReference type="SAM" id="MobiDB-lite"/>
    </source>
</evidence>
<dbReference type="EMBL" id="JAELUQ010000017">
    <property type="protein sequence ID" value="KAG7402658.1"/>
    <property type="molecule type" value="Genomic_DNA"/>
</dbReference>
<reference evidence="4" key="1">
    <citation type="submission" date="2021-04" db="EMBL/GenBank/DDBJ databases">
        <title>First draft genome resource for Brassicaceae pathogens Fusarium oxysporum f. sp. raphani and Fusarium oxysporum f. sp. rapae.</title>
        <authorList>
            <person name="Asai S."/>
        </authorList>
    </citation>
    <scope>NUCLEOTIDE SEQUENCE</scope>
    <source>
        <strain evidence="4">Tf1208</strain>
    </source>
</reference>
<keyword evidence="1" id="KW-0862">Zinc</keyword>
<evidence type="ECO:0000256" key="1">
    <source>
        <dbReference type="PROSITE-ProRule" id="PRU00042"/>
    </source>
</evidence>
<gene>
    <name evidence="4" type="primary">CON7-1</name>
    <name evidence="4" type="ORF">Forpe1208_v017048</name>
</gene>
<protein>
    <submittedName>
        <fullName evidence="4">C2H2 finger domain transcription factor CON7</fullName>
    </submittedName>
</protein>